<keyword evidence="2" id="KW-1185">Reference proteome</keyword>
<dbReference type="AlphaFoldDB" id="A0A9J6EGM8"/>
<name>A0A9J6EGM8_RHIMP</name>
<dbReference type="Proteomes" id="UP000821866">
    <property type="component" value="Chromosome 2"/>
</dbReference>
<proteinExistence type="predicted"/>
<comment type="caution">
    <text evidence="1">The sequence shown here is derived from an EMBL/GenBank/DDBJ whole genome shotgun (WGS) entry which is preliminary data.</text>
</comment>
<reference evidence="1" key="2">
    <citation type="submission" date="2021-09" db="EMBL/GenBank/DDBJ databases">
        <authorList>
            <person name="Jia N."/>
            <person name="Wang J."/>
            <person name="Shi W."/>
            <person name="Du L."/>
            <person name="Sun Y."/>
            <person name="Zhan W."/>
            <person name="Jiang J."/>
            <person name="Wang Q."/>
            <person name="Zhang B."/>
            <person name="Ji P."/>
            <person name="Sakyi L.B."/>
            <person name="Cui X."/>
            <person name="Yuan T."/>
            <person name="Jiang B."/>
            <person name="Yang W."/>
            <person name="Lam T.T.-Y."/>
            <person name="Chang Q."/>
            <person name="Ding S."/>
            <person name="Wang X."/>
            <person name="Zhu J."/>
            <person name="Ruan X."/>
            <person name="Zhao L."/>
            <person name="Wei J."/>
            <person name="Que T."/>
            <person name="Du C."/>
            <person name="Cheng J."/>
            <person name="Dai P."/>
            <person name="Han X."/>
            <person name="Huang E."/>
            <person name="Gao Y."/>
            <person name="Liu J."/>
            <person name="Shao H."/>
            <person name="Ye R."/>
            <person name="Li L."/>
            <person name="Wei W."/>
            <person name="Wang X."/>
            <person name="Wang C."/>
            <person name="Huo Q."/>
            <person name="Li W."/>
            <person name="Guo W."/>
            <person name="Chen H."/>
            <person name="Chen S."/>
            <person name="Zhou L."/>
            <person name="Zhou L."/>
            <person name="Ni X."/>
            <person name="Tian J."/>
            <person name="Zhou Y."/>
            <person name="Sheng Y."/>
            <person name="Liu T."/>
            <person name="Pan Y."/>
            <person name="Xia L."/>
            <person name="Li J."/>
            <person name="Zhao F."/>
            <person name="Cao W."/>
        </authorList>
    </citation>
    <scope>NUCLEOTIDE SEQUENCE</scope>
    <source>
        <strain evidence="1">Rmic-2018</strain>
        <tissue evidence="1">Larvae</tissue>
    </source>
</reference>
<evidence type="ECO:0000313" key="1">
    <source>
        <dbReference type="EMBL" id="KAH8033450.1"/>
    </source>
</evidence>
<sequence>MGIKCFGHLLQLCVGDVKREVPGFSLLCAKARAIVGRARKAQRLGRALWKYKEKCSWMSSKLCKMNSKHEMMSRLLKLRKPITMELSECDGVDNLTMAEGKLMTAAVKMIDPLSQATTELYGDKYPTLS</sequence>
<dbReference type="EMBL" id="JABSTU010000004">
    <property type="protein sequence ID" value="KAH8033450.1"/>
    <property type="molecule type" value="Genomic_DNA"/>
</dbReference>
<evidence type="ECO:0000313" key="2">
    <source>
        <dbReference type="Proteomes" id="UP000821866"/>
    </source>
</evidence>
<protein>
    <submittedName>
        <fullName evidence="1">Uncharacterized protein</fullName>
    </submittedName>
</protein>
<accession>A0A9J6EGM8</accession>
<organism evidence="1 2">
    <name type="scientific">Rhipicephalus microplus</name>
    <name type="common">Cattle tick</name>
    <name type="synonym">Boophilus microplus</name>
    <dbReference type="NCBI Taxonomy" id="6941"/>
    <lineage>
        <taxon>Eukaryota</taxon>
        <taxon>Metazoa</taxon>
        <taxon>Ecdysozoa</taxon>
        <taxon>Arthropoda</taxon>
        <taxon>Chelicerata</taxon>
        <taxon>Arachnida</taxon>
        <taxon>Acari</taxon>
        <taxon>Parasitiformes</taxon>
        <taxon>Ixodida</taxon>
        <taxon>Ixodoidea</taxon>
        <taxon>Ixodidae</taxon>
        <taxon>Rhipicephalinae</taxon>
        <taxon>Rhipicephalus</taxon>
        <taxon>Boophilus</taxon>
    </lineage>
</organism>
<reference evidence="1" key="1">
    <citation type="journal article" date="2020" name="Cell">
        <title>Large-Scale Comparative Analyses of Tick Genomes Elucidate Their Genetic Diversity and Vector Capacities.</title>
        <authorList>
            <consortium name="Tick Genome and Microbiome Consortium (TIGMIC)"/>
            <person name="Jia N."/>
            <person name="Wang J."/>
            <person name="Shi W."/>
            <person name="Du L."/>
            <person name="Sun Y."/>
            <person name="Zhan W."/>
            <person name="Jiang J.F."/>
            <person name="Wang Q."/>
            <person name="Zhang B."/>
            <person name="Ji P."/>
            <person name="Bell-Sakyi L."/>
            <person name="Cui X.M."/>
            <person name="Yuan T.T."/>
            <person name="Jiang B.G."/>
            <person name="Yang W.F."/>
            <person name="Lam T.T."/>
            <person name="Chang Q.C."/>
            <person name="Ding S.J."/>
            <person name="Wang X.J."/>
            <person name="Zhu J.G."/>
            <person name="Ruan X.D."/>
            <person name="Zhao L."/>
            <person name="Wei J.T."/>
            <person name="Ye R.Z."/>
            <person name="Que T.C."/>
            <person name="Du C.H."/>
            <person name="Zhou Y.H."/>
            <person name="Cheng J.X."/>
            <person name="Dai P.F."/>
            <person name="Guo W.B."/>
            <person name="Han X.H."/>
            <person name="Huang E.J."/>
            <person name="Li L.F."/>
            <person name="Wei W."/>
            <person name="Gao Y.C."/>
            <person name="Liu J.Z."/>
            <person name="Shao H.Z."/>
            <person name="Wang X."/>
            <person name="Wang C.C."/>
            <person name="Yang T.C."/>
            <person name="Huo Q.B."/>
            <person name="Li W."/>
            <person name="Chen H.Y."/>
            <person name="Chen S.E."/>
            <person name="Zhou L.G."/>
            <person name="Ni X.B."/>
            <person name="Tian J.H."/>
            <person name="Sheng Y."/>
            <person name="Liu T."/>
            <person name="Pan Y.S."/>
            <person name="Xia L.Y."/>
            <person name="Li J."/>
            <person name="Zhao F."/>
            <person name="Cao W.C."/>
        </authorList>
    </citation>
    <scope>NUCLEOTIDE SEQUENCE</scope>
    <source>
        <strain evidence="1">Rmic-2018</strain>
    </source>
</reference>
<gene>
    <name evidence="1" type="ORF">HPB51_012903</name>
</gene>